<dbReference type="AlphaFoldDB" id="A0A9P8T3I5"/>
<feature type="region of interest" description="Disordered" evidence="1">
    <location>
        <begin position="1"/>
        <end position="23"/>
    </location>
</feature>
<feature type="compositionally biased region" description="Polar residues" evidence="1">
    <location>
        <begin position="1"/>
        <end position="22"/>
    </location>
</feature>
<keyword evidence="3" id="KW-1185">Reference proteome</keyword>
<evidence type="ECO:0000256" key="1">
    <source>
        <dbReference type="SAM" id="MobiDB-lite"/>
    </source>
</evidence>
<dbReference type="RefSeq" id="XP_046060320.1">
    <property type="nucleotide sequence ID" value="XM_046205866.1"/>
</dbReference>
<dbReference type="GeneID" id="70236719"/>
<gene>
    <name evidence="2" type="ORF">OGAPHI_004754</name>
</gene>
<proteinExistence type="predicted"/>
<accession>A0A9P8T3I5</accession>
<sequence length="136" mass="14985">MMLLTSSSMDHGSTSNNSFLSTSKRKRRSHGFAFGMISPSGKMLENMVVFRRLVSASDQQCRGGSTHGNQRIVSSQWQCKDGGKVVSSKRIDFTRFGKAILGHKVVSNGSNAFVSNRIQRTQLVFQLLNTGFGFGF</sequence>
<evidence type="ECO:0000313" key="3">
    <source>
        <dbReference type="Proteomes" id="UP000769157"/>
    </source>
</evidence>
<evidence type="ECO:0000313" key="2">
    <source>
        <dbReference type="EMBL" id="KAH3664040.1"/>
    </source>
</evidence>
<reference evidence="2" key="1">
    <citation type="journal article" date="2021" name="Open Biol.">
        <title>Shared evolutionary footprints suggest mitochondrial oxidative damage underlies multiple complex I losses in fungi.</title>
        <authorList>
            <person name="Schikora-Tamarit M.A."/>
            <person name="Marcet-Houben M."/>
            <person name="Nosek J."/>
            <person name="Gabaldon T."/>
        </authorList>
    </citation>
    <scope>NUCLEOTIDE SEQUENCE</scope>
    <source>
        <strain evidence="2">CBS6075</strain>
    </source>
</reference>
<name>A0A9P8T3I5_9ASCO</name>
<dbReference type="Proteomes" id="UP000769157">
    <property type="component" value="Unassembled WGS sequence"/>
</dbReference>
<dbReference type="EMBL" id="JAEUBE010000352">
    <property type="protein sequence ID" value="KAH3664040.1"/>
    <property type="molecule type" value="Genomic_DNA"/>
</dbReference>
<reference evidence="2" key="2">
    <citation type="submission" date="2021-01" db="EMBL/GenBank/DDBJ databases">
        <authorList>
            <person name="Schikora-Tamarit M.A."/>
        </authorList>
    </citation>
    <scope>NUCLEOTIDE SEQUENCE</scope>
    <source>
        <strain evidence="2">CBS6075</strain>
    </source>
</reference>
<protein>
    <submittedName>
        <fullName evidence="2">Uncharacterized protein</fullName>
    </submittedName>
</protein>
<organism evidence="2 3">
    <name type="scientific">Ogataea philodendri</name>
    <dbReference type="NCBI Taxonomy" id="1378263"/>
    <lineage>
        <taxon>Eukaryota</taxon>
        <taxon>Fungi</taxon>
        <taxon>Dikarya</taxon>
        <taxon>Ascomycota</taxon>
        <taxon>Saccharomycotina</taxon>
        <taxon>Pichiomycetes</taxon>
        <taxon>Pichiales</taxon>
        <taxon>Pichiaceae</taxon>
        <taxon>Ogataea</taxon>
    </lineage>
</organism>
<comment type="caution">
    <text evidence="2">The sequence shown here is derived from an EMBL/GenBank/DDBJ whole genome shotgun (WGS) entry which is preliminary data.</text>
</comment>